<evidence type="ECO:0000313" key="3">
    <source>
        <dbReference type="Proteomes" id="UP001622594"/>
    </source>
</evidence>
<feature type="compositionally biased region" description="Basic and acidic residues" evidence="1">
    <location>
        <begin position="72"/>
        <end position="84"/>
    </location>
</feature>
<keyword evidence="3" id="KW-1185">Reference proteome</keyword>
<organism evidence="2 3">
    <name type="scientific">Streptomyces zaomyceticus</name>
    <dbReference type="NCBI Taxonomy" id="68286"/>
    <lineage>
        <taxon>Bacteria</taxon>
        <taxon>Bacillati</taxon>
        <taxon>Actinomycetota</taxon>
        <taxon>Actinomycetes</taxon>
        <taxon>Kitasatosporales</taxon>
        <taxon>Streptomycetaceae</taxon>
        <taxon>Streptomyces</taxon>
    </lineage>
</organism>
<dbReference type="EMBL" id="CP108188">
    <property type="protein sequence ID" value="WTR70538.1"/>
    <property type="molecule type" value="Genomic_DNA"/>
</dbReference>
<feature type="region of interest" description="Disordered" evidence="1">
    <location>
        <begin position="59"/>
        <end position="84"/>
    </location>
</feature>
<reference evidence="2 3" key="1">
    <citation type="submission" date="2022-10" db="EMBL/GenBank/DDBJ databases">
        <title>The complete genomes of actinobacterial strains from the NBC collection.</title>
        <authorList>
            <person name="Joergensen T.S."/>
            <person name="Alvarez Arevalo M."/>
            <person name="Sterndorff E.B."/>
            <person name="Faurdal D."/>
            <person name="Vuksanovic O."/>
            <person name="Mourched A.-S."/>
            <person name="Charusanti P."/>
            <person name="Shaw S."/>
            <person name="Blin K."/>
            <person name="Weber T."/>
        </authorList>
    </citation>
    <scope>NUCLEOTIDE SEQUENCE [LARGE SCALE GENOMIC DNA]</scope>
    <source>
        <strain evidence="2 3">NBC_00123</strain>
    </source>
</reference>
<dbReference type="RefSeq" id="WP_406334684.1">
    <property type="nucleotide sequence ID" value="NZ_CP108188.1"/>
</dbReference>
<proteinExistence type="predicted"/>
<gene>
    <name evidence="2" type="ORF">OG814_15270</name>
</gene>
<evidence type="ECO:0000256" key="1">
    <source>
        <dbReference type="SAM" id="MobiDB-lite"/>
    </source>
</evidence>
<protein>
    <recommendedName>
        <fullName evidence="4">NfeD-like C-terminal domain-containing protein</fullName>
    </recommendedName>
</protein>
<name>A0ABZ1LDZ0_9ACTN</name>
<evidence type="ECO:0008006" key="4">
    <source>
        <dbReference type="Google" id="ProtNLM"/>
    </source>
</evidence>
<sequence>MRYRVGDVVTDAQRALTGRVRYVHGNLLTLVRPGGYLWEAAVDECWTASPQERASLTPRGAIRVISTSAPARSDDDERGASLKR</sequence>
<accession>A0ABZ1LDZ0</accession>
<dbReference type="Proteomes" id="UP001622594">
    <property type="component" value="Chromosome"/>
</dbReference>
<evidence type="ECO:0000313" key="2">
    <source>
        <dbReference type="EMBL" id="WTR70538.1"/>
    </source>
</evidence>